<dbReference type="EMBL" id="CP040058">
    <property type="protein sequence ID" value="QCP36908.1"/>
    <property type="molecule type" value="Genomic_DNA"/>
</dbReference>
<protein>
    <submittedName>
        <fullName evidence="1">Uncharacterized protein</fullName>
    </submittedName>
</protein>
<accession>A0A4P8IG97</accession>
<dbReference type="Proteomes" id="UP000298653">
    <property type="component" value="Chromosome"/>
</dbReference>
<keyword evidence="2" id="KW-1185">Reference proteome</keyword>
<sequence>MYSQSGGVILPHFRKIIKKNCPGDNQYFPGRSILFIFF</sequence>
<organism evidence="1 2">
    <name type="scientific">Anaerostipes rhamnosivorans</name>
    <dbReference type="NCBI Taxonomy" id="1229621"/>
    <lineage>
        <taxon>Bacteria</taxon>
        <taxon>Bacillati</taxon>
        <taxon>Bacillota</taxon>
        <taxon>Clostridia</taxon>
        <taxon>Lachnospirales</taxon>
        <taxon>Lachnospiraceae</taxon>
        <taxon>Anaerostipes</taxon>
    </lineage>
</organism>
<proteinExistence type="predicted"/>
<dbReference type="AlphaFoldDB" id="A0A4P8IG97"/>
<gene>
    <name evidence="1" type="ORF">AR1Y2_3454</name>
</gene>
<name>A0A4P8IG97_9FIRM</name>
<evidence type="ECO:0000313" key="1">
    <source>
        <dbReference type="EMBL" id="QCP36908.1"/>
    </source>
</evidence>
<evidence type="ECO:0000313" key="2">
    <source>
        <dbReference type="Proteomes" id="UP000298653"/>
    </source>
</evidence>
<dbReference type="KEGG" id="arf:AR1Y2_3454"/>
<reference evidence="1 2" key="1">
    <citation type="submission" date="2019-05" db="EMBL/GenBank/DDBJ databases">
        <title>Complete genome sequencing of Anaerostipes rhamnosivorans.</title>
        <authorList>
            <person name="Bui T.P.N."/>
            <person name="de Vos W.M."/>
        </authorList>
    </citation>
    <scope>NUCLEOTIDE SEQUENCE [LARGE SCALE GENOMIC DNA]</scope>
    <source>
        <strain evidence="1 2">1y2</strain>
    </source>
</reference>